<comment type="pathway">
    <text evidence="5">Amino-acid biosynthesis; L-leucine biosynthesis; L-leucine from 3-methyl-2-oxobutanoate: step 4/4.</text>
</comment>
<keyword evidence="9" id="KW-0663">Pyridoxal phosphate</keyword>
<comment type="cofactor">
    <cofactor evidence="1">
        <name>pyridoxal 5'-phosphate</name>
        <dbReference type="ChEBI" id="CHEBI:597326"/>
    </cofactor>
</comment>
<evidence type="ECO:0000256" key="3">
    <source>
        <dbReference type="ARBA" id="ARBA00004824"/>
    </source>
</evidence>
<evidence type="ECO:0000313" key="15">
    <source>
        <dbReference type="Proteomes" id="UP000190092"/>
    </source>
</evidence>
<protein>
    <recommendedName>
        <fullName evidence="8">Probable branched-chain-amino-acid aminotransferase</fullName>
        <ecNumber evidence="7">2.6.1.42</ecNumber>
    </recommendedName>
</protein>
<keyword evidence="15" id="KW-1185">Reference proteome</keyword>
<evidence type="ECO:0000256" key="13">
    <source>
        <dbReference type="ARBA" id="ARBA00049229"/>
    </source>
</evidence>
<evidence type="ECO:0000256" key="4">
    <source>
        <dbReference type="ARBA" id="ARBA00004931"/>
    </source>
</evidence>
<dbReference type="OrthoDB" id="9805628at2"/>
<dbReference type="InterPro" id="IPR050571">
    <property type="entry name" value="Class-IV_PLP-Dep_Aminotrnsfr"/>
</dbReference>
<sequence length="309" mass="34511">MAQSLSNQRVAWFNGKFMPEGQIMIPFRDRSWKYGDGAFDMTRTFEGHPFRLKEHIDRFYRSLRYLQIDPGLSPKEMIAYSEEVVARNEHLRPAVGDWWLGQRVSRGVDAVGDEGWDHTGPNVVIEVLPLPLAKRAKLFRDGADVITTTARRTAPSMLSPRAKTHNYLNMIVAERPVKALNPDAWAVLLDENGNLAEGLGSNIFLVRDGQLFTPSERYVLPGVSRQMTIDMANRLGIACTQGDIDLFDAANADEMFLTSTSLCILPVRSFNGTPVGDGKVPGAVTKKLIDAYSKDVGCDFVAQYLKFLQ</sequence>
<comment type="pathway">
    <text evidence="3">Amino-acid biosynthesis; L-isoleucine biosynthesis; L-isoleucine from 2-oxobutanoate: step 4/4.</text>
</comment>
<name>A0A1T4K3L7_9HYPH</name>
<evidence type="ECO:0000256" key="11">
    <source>
        <dbReference type="ARBA" id="ARBA00048212"/>
    </source>
</evidence>
<dbReference type="SUPFAM" id="SSF56752">
    <property type="entry name" value="D-aminoacid aminotransferase-like PLP-dependent enzymes"/>
    <property type="match status" value="1"/>
</dbReference>
<evidence type="ECO:0000256" key="6">
    <source>
        <dbReference type="ARBA" id="ARBA00009320"/>
    </source>
</evidence>
<proteinExistence type="inferred from homology"/>
<dbReference type="FunFam" id="3.20.10.10:FF:000002">
    <property type="entry name" value="D-alanine aminotransferase"/>
    <property type="match status" value="1"/>
</dbReference>
<evidence type="ECO:0000256" key="12">
    <source>
        <dbReference type="ARBA" id="ARBA00048798"/>
    </source>
</evidence>
<comment type="catalytic activity">
    <reaction evidence="11">
        <text>L-valine + 2-oxoglutarate = 3-methyl-2-oxobutanoate + L-glutamate</text>
        <dbReference type="Rhea" id="RHEA:24813"/>
        <dbReference type="ChEBI" id="CHEBI:11851"/>
        <dbReference type="ChEBI" id="CHEBI:16810"/>
        <dbReference type="ChEBI" id="CHEBI:29985"/>
        <dbReference type="ChEBI" id="CHEBI:57762"/>
        <dbReference type="EC" id="2.6.1.42"/>
    </reaction>
</comment>
<dbReference type="EC" id="2.6.1.42" evidence="7"/>
<comment type="similarity">
    <text evidence="6">Belongs to the class-IV pyridoxal-phosphate-dependent aminotransferase family.</text>
</comment>
<evidence type="ECO:0000256" key="1">
    <source>
        <dbReference type="ARBA" id="ARBA00001933"/>
    </source>
</evidence>
<dbReference type="PANTHER" id="PTHR42743">
    <property type="entry name" value="AMINO-ACID AMINOTRANSFERASE"/>
    <property type="match status" value="1"/>
</dbReference>
<dbReference type="Gene3D" id="3.30.470.10">
    <property type="match status" value="1"/>
</dbReference>
<dbReference type="STRING" id="225324.SAMN02745126_00685"/>
<evidence type="ECO:0000256" key="5">
    <source>
        <dbReference type="ARBA" id="ARBA00005072"/>
    </source>
</evidence>
<dbReference type="InterPro" id="IPR043131">
    <property type="entry name" value="BCAT-like_N"/>
</dbReference>
<evidence type="ECO:0000256" key="7">
    <source>
        <dbReference type="ARBA" id="ARBA00013053"/>
    </source>
</evidence>
<evidence type="ECO:0000256" key="10">
    <source>
        <dbReference type="ARBA" id="ARBA00023304"/>
    </source>
</evidence>
<dbReference type="AlphaFoldDB" id="A0A1T4K3L7"/>
<comment type="pathway">
    <text evidence="4">Amino-acid biosynthesis; L-valine biosynthesis; L-valine from pyruvate: step 4/4.</text>
</comment>
<organism evidence="14 15">
    <name type="scientific">Enhydrobacter aerosaccus</name>
    <dbReference type="NCBI Taxonomy" id="225324"/>
    <lineage>
        <taxon>Bacteria</taxon>
        <taxon>Pseudomonadati</taxon>
        <taxon>Pseudomonadota</taxon>
        <taxon>Alphaproteobacteria</taxon>
        <taxon>Hyphomicrobiales</taxon>
        <taxon>Enhydrobacter</taxon>
    </lineage>
</organism>
<accession>A0A1T4K3L7</accession>
<dbReference type="GO" id="GO:0008652">
    <property type="term" value="P:amino acid biosynthetic process"/>
    <property type="evidence" value="ECO:0007669"/>
    <property type="project" value="UniProtKB-ARBA"/>
</dbReference>
<dbReference type="Gene3D" id="3.20.10.10">
    <property type="entry name" value="D-amino Acid Aminotransferase, subunit A, domain 2"/>
    <property type="match status" value="1"/>
</dbReference>
<dbReference type="GO" id="GO:0004084">
    <property type="term" value="F:branched-chain-amino-acid transaminase activity"/>
    <property type="evidence" value="ECO:0007669"/>
    <property type="project" value="UniProtKB-EC"/>
</dbReference>
<evidence type="ECO:0000256" key="9">
    <source>
        <dbReference type="ARBA" id="ARBA00022898"/>
    </source>
</evidence>
<comment type="function">
    <text evidence="2">Acts on leucine, isoleucine and valine.</text>
</comment>
<evidence type="ECO:0000256" key="2">
    <source>
        <dbReference type="ARBA" id="ARBA00003109"/>
    </source>
</evidence>
<keyword evidence="10" id="KW-0028">Amino-acid biosynthesis</keyword>
<reference evidence="15" key="1">
    <citation type="submission" date="2017-02" db="EMBL/GenBank/DDBJ databases">
        <authorList>
            <person name="Varghese N."/>
            <person name="Submissions S."/>
        </authorList>
    </citation>
    <scope>NUCLEOTIDE SEQUENCE [LARGE SCALE GENOMIC DNA]</scope>
    <source>
        <strain evidence="15">ATCC 27094</strain>
    </source>
</reference>
<evidence type="ECO:0000313" key="14">
    <source>
        <dbReference type="EMBL" id="SJZ37009.1"/>
    </source>
</evidence>
<comment type="catalytic activity">
    <reaction evidence="13">
        <text>L-leucine + 2-oxoglutarate = 4-methyl-2-oxopentanoate + L-glutamate</text>
        <dbReference type="Rhea" id="RHEA:18321"/>
        <dbReference type="ChEBI" id="CHEBI:16810"/>
        <dbReference type="ChEBI" id="CHEBI:17865"/>
        <dbReference type="ChEBI" id="CHEBI:29985"/>
        <dbReference type="ChEBI" id="CHEBI:57427"/>
        <dbReference type="EC" id="2.6.1.42"/>
    </reaction>
</comment>
<gene>
    <name evidence="14" type="ORF">SAMN02745126_00685</name>
</gene>
<keyword evidence="14" id="KW-0032">Aminotransferase</keyword>
<dbReference type="GO" id="GO:0009082">
    <property type="term" value="P:branched-chain amino acid biosynthetic process"/>
    <property type="evidence" value="ECO:0007669"/>
    <property type="project" value="UniProtKB-KW"/>
</dbReference>
<evidence type="ECO:0000256" key="8">
    <source>
        <dbReference type="ARBA" id="ARBA00014472"/>
    </source>
</evidence>
<dbReference type="Proteomes" id="UP000190092">
    <property type="component" value="Unassembled WGS sequence"/>
</dbReference>
<dbReference type="InterPro" id="IPR036038">
    <property type="entry name" value="Aminotransferase-like"/>
</dbReference>
<keyword evidence="14" id="KW-0808">Transferase</keyword>
<dbReference type="RefSeq" id="WP_085932392.1">
    <property type="nucleotide sequence ID" value="NZ_FUWJ01000001.1"/>
</dbReference>
<dbReference type="InterPro" id="IPR001544">
    <property type="entry name" value="Aminotrans_IV"/>
</dbReference>
<dbReference type="EMBL" id="FUWJ01000001">
    <property type="protein sequence ID" value="SJZ37009.1"/>
    <property type="molecule type" value="Genomic_DNA"/>
</dbReference>
<comment type="catalytic activity">
    <reaction evidence="12">
        <text>L-isoleucine + 2-oxoglutarate = (S)-3-methyl-2-oxopentanoate + L-glutamate</text>
        <dbReference type="Rhea" id="RHEA:24801"/>
        <dbReference type="ChEBI" id="CHEBI:16810"/>
        <dbReference type="ChEBI" id="CHEBI:29985"/>
        <dbReference type="ChEBI" id="CHEBI:35146"/>
        <dbReference type="ChEBI" id="CHEBI:58045"/>
        <dbReference type="EC" id="2.6.1.42"/>
    </reaction>
</comment>
<dbReference type="PANTHER" id="PTHR42743:SF11">
    <property type="entry name" value="AMINODEOXYCHORISMATE LYASE"/>
    <property type="match status" value="1"/>
</dbReference>
<dbReference type="Pfam" id="PF01063">
    <property type="entry name" value="Aminotran_4"/>
    <property type="match status" value="1"/>
</dbReference>
<dbReference type="InterPro" id="IPR043132">
    <property type="entry name" value="BCAT-like_C"/>
</dbReference>
<keyword evidence="10" id="KW-0100">Branched-chain amino acid biosynthesis</keyword>